<gene>
    <name evidence="1" type="ORF">MSG28_003948</name>
</gene>
<name>A0ACC0KGS4_CHOFU</name>
<evidence type="ECO:0000313" key="2">
    <source>
        <dbReference type="Proteomes" id="UP001064048"/>
    </source>
</evidence>
<reference evidence="1 2" key="1">
    <citation type="journal article" date="2022" name="Genome Biol. Evol.">
        <title>The Spruce Budworm Genome: Reconstructing the Evolutionary History of Antifreeze Proteins.</title>
        <authorList>
            <person name="Beliveau C."/>
            <person name="Gagne P."/>
            <person name="Picq S."/>
            <person name="Vernygora O."/>
            <person name="Keeling C.I."/>
            <person name="Pinkney K."/>
            <person name="Doucet D."/>
            <person name="Wen F."/>
            <person name="Johnston J.S."/>
            <person name="Maaroufi H."/>
            <person name="Boyle B."/>
            <person name="Laroche J."/>
            <person name="Dewar K."/>
            <person name="Juretic N."/>
            <person name="Blackburn G."/>
            <person name="Nisole A."/>
            <person name="Brunet B."/>
            <person name="Brandao M."/>
            <person name="Lumley L."/>
            <person name="Duan J."/>
            <person name="Quan G."/>
            <person name="Lucarotti C.J."/>
            <person name="Roe A.D."/>
            <person name="Sperling F.A.H."/>
            <person name="Levesque R.C."/>
            <person name="Cusson M."/>
        </authorList>
    </citation>
    <scope>NUCLEOTIDE SEQUENCE [LARGE SCALE GENOMIC DNA]</scope>
    <source>
        <strain evidence="1">Glfc:IPQL:Cfum</strain>
    </source>
</reference>
<comment type="caution">
    <text evidence="1">The sequence shown here is derived from an EMBL/GenBank/DDBJ whole genome shotgun (WGS) entry which is preliminary data.</text>
</comment>
<keyword evidence="2" id="KW-1185">Reference proteome</keyword>
<proteinExistence type="predicted"/>
<evidence type="ECO:0000313" key="1">
    <source>
        <dbReference type="EMBL" id="KAI8435694.1"/>
    </source>
</evidence>
<accession>A0ACC0KGS4</accession>
<dbReference type="Proteomes" id="UP001064048">
    <property type="component" value="Chromosome 6"/>
</dbReference>
<protein>
    <submittedName>
        <fullName evidence="1">Uncharacterized protein</fullName>
    </submittedName>
</protein>
<organism evidence="1 2">
    <name type="scientific">Choristoneura fumiferana</name>
    <name type="common">Spruce budworm moth</name>
    <name type="synonym">Archips fumiferana</name>
    <dbReference type="NCBI Taxonomy" id="7141"/>
    <lineage>
        <taxon>Eukaryota</taxon>
        <taxon>Metazoa</taxon>
        <taxon>Ecdysozoa</taxon>
        <taxon>Arthropoda</taxon>
        <taxon>Hexapoda</taxon>
        <taxon>Insecta</taxon>
        <taxon>Pterygota</taxon>
        <taxon>Neoptera</taxon>
        <taxon>Endopterygota</taxon>
        <taxon>Lepidoptera</taxon>
        <taxon>Glossata</taxon>
        <taxon>Ditrysia</taxon>
        <taxon>Tortricoidea</taxon>
        <taxon>Tortricidae</taxon>
        <taxon>Tortricinae</taxon>
        <taxon>Choristoneura</taxon>
    </lineage>
</organism>
<sequence length="298" mass="34424">MKQHSAKPARGLLPPLSSASSLYAGSDSALDNITLRNKRKFISEEAAAMRIFMDEMKSMFTEFSEKQDSKLTSIQKSVADIREQNTDISKALDFLSQKYDEMRDELNKLKTERIQTQKYIALLENRIDKQEKRSRSNEIEIRNVPKIIPNESKQDLHTVVQQICSVIGVHADAAEIKDLHRINTKNESSKPIMVEFTTARKKECVLTAYKNFNKQHSPLQLNTKLAKINEQENRIFISESLTFQSKKLFRLTRDFAAENNFRFCWTSRGEIYLRQNEGAPAQRITSENDLVKIKNAFK</sequence>
<dbReference type="EMBL" id="CM046106">
    <property type="protein sequence ID" value="KAI8435694.1"/>
    <property type="molecule type" value="Genomic_DNA"/>
</dbReference>